<feature type="binding site" evidence="5">
    <location>
        <position position="251"/>
    </location>
    <ligand>
        <name>NAD(+)</name>
        <dbReference type="ChEBI" id="CHEBI:57540"/>
    </ligand>
</feature>
<dbReference type="InterPro" id="IPR029753">
    <property type="entry name" value="D-isomer_DH_CS"/>
</dbReference>
<keyword evidence="9" id="KW-1185">Reference proteome</keyword>
<evidence type="ECO:0000256" key="1">
    <source>
        <dbReference type="ARBA" id="ARBA00022490"/>
    </source>
</evidence>
<comment type="subcellular location">
    <subcellularLocation>
        <location evidence="5">Cytoplasm</location>
    </subcellularLocation>
</comment>
<feature type="binding site" evidence="5">
    <location>
        <position position="169"/>
    </location>
    <ligand>
        <name>NAD(+)</name>
        <dbReference type="ChEBI" id="CHEBI:57540"/>
    </ligand>
</feature>
<dbReference type="PROSITE" id="PS00671">
    <property type="entry name" value="D_2_HYDROXYACID_DH_3"/>
    <property type="match status" value="1"/>
</dbReference>
<dbReference type="CDD" id="cd12158">
    <property type="entry name" value="ErythrP_dh"/>
    <property type="match status" value="1"/>
</dbReference>
<protein>
    <recommendedName>
        <fullName evidence="5">Erythronate-4-phosphate dehydrogenase</fullName>
        <ecNumber evidence="5">1.1.1.290</ecNumber>
    </recommendedName>
</protein>
<keyword evidence="1 5" id="KW-0963">Cytoplasm</keyword>
<dbReference type="Pfam" id="PF02826">
    <property type="entry name" value="2-Hacid_dh_C"/>
    <property type="match status" value="1"/>
</dbReference>
<feature type="domain" description="D-isomer specific 2-hydroxyacid dehydrogenase NAD-binding" evidence="6">
    <location>
        <begin position="109"/>
        <end position="250"/>
    </location>
</feature>
<dbReference type="Proteomes" id="UP001168380">
    <property type="component" value="Unassembled WGS sequence"/>
</dbReference>
<feature type="active site" description="Proton donor" evidence="5">
    <location>
        <position position="248"/>
    </location>
</feature>
<dbReference type="Gene3D" id="3.40.50.720">
    <property type="entry name" value="NAD(P)-binding Rossmann-like Domain"/>
    <property type="match status" value="2"/>
</dbReference>
<feature type="binding site" evidence="5">
    <location>
        <position position="252"/>
    </location>
    <ligand>
        <name>substrate</name>
    </ligand>
</feature>
<keyword evidence="4 5" id="KW-0664">Pyridoxine biosynthesis</keyword>
<comment type="pathway">
    <text evidence="5">Cofactor biosynthesis; pyridoxine 5'-phosphate biosynthesis; pyridoxine 5'-phosphate from D-erythrose 4-phosphate: step 2/5.</text>
</comment>
<feature type="active site" evidence="5">
    <location>
        <position position="202"/>
    </location>
</feature>
<keyword evidence="3 5" id="KW-0520">NAD</keyword>
<feature type="binding site" evidence="5">
    <location>
        <position position="142"/>
    </location>
    <ligand>
        <name>NAD(+)</name>
        <dbReference type="ChEBI" id="CHEBI:57540"/>
    </ligand>
</feature>
<evidence type="ECO:0000259" key="6">
    <source>
        <dbReference type="Pfam" id="PF02826"/>
    </source>
</evidence>
<dbReference type="InterPro" id="IPR050223">
    <property type="entry name" value="D-isomer_2-hydroxyacid_DH"/>
</dbReference>
<feature type="domain" description="Erythronate-4-phosphate dehydrogenase dimerisation" evidence="7">
    <location>
        <begin position="285"/>
        <end position="373"/>
    </location>
</feature>
<organism evidence="8 9">
    <name type="scientific">Gilvimarinus algae</name>
    <dbReference type="NCBI Taxonomy" id="3058037"/>
    <lineage>
        <taxon>Bacteria</taxon>
        <taxon>Pseudomonadati</taxon>
        <taxon>Pseudomonadota</taxon>
        <taxon>Gammaproteobacteria</taxon>
        <taxon>Cellvibrionales</taxon>
        <taxon>Cellvibrionaceae</taxon>
        <taxon>Gilvimarinus</taxon>
    </lineage>
</organism>
<keyword evidence="2 5" id="KW-0560">Oxidoreductase</keyword>
<dbReference type="InterPro" id="IPR020921">
    <property type="entry name" value="Erythronate-4-P_DHase"/>
</dbReference>
<dbReference type="HAMAP" id="MF_01825">
    <property type="entry name" value="PdxB"/>
    <property type="match status" value="1"/>
</dbReference>
<comment type="function">
    <text evidence="5">Catalyzes the oxidation of erythronate-4-phosphate to 3-hydroxy-2-oxo-4-phosphonooxybutanoate.</text>
</comment>
<dbReference type="EC" id="1.1.1.290" evidence="5"/>
<feature type="binding site" evidence="5">
    <location>
        <position position="226"/>
    </location>
    <ligand>
        <name>NAD(+)</name>
        <dbReference type="ChEBI" id="CHEBI:57540"/>
    </ligand>
</feature>
<dbReference type="SUPFAM" id="SSF51735">
    <property type="entry name" value="NAD(P)-binding Rossmann-fold domains"/>
    <property type="match status" value="1"/>
</dbReference>
<evidence type="ECO:0000313" key="9">
    <source>
        <dbReference type="Proteomes" id="UP001168380"/>
    </source>
</evidence>
<dbReference type="InterPro" id="IPR038251">
    <property type="entry name" value="PdxB_dimer_sf"/>
</dbReference>
<sequence>MKILADENIPLLEAFFGDCGTITRLPGRNLTREQVREADALLIRSVTRVDDALLNETAVQFVGTCTIGMDHLDQRYLEQRGITYTNAPGCNANSVVEYVYAALCHLDVDWRKRRVGIIGCGNVGGALYRALSAQGVQCLCYDPLLSEADNPDLAELEDVLQCDIVSLHTPLTTTGPHPSRHLLAKEQLRQLPPGAVLLNCGRGAVVDNEALLQVLRERDDLQVVLDVWEGEPVISLPLLERVSLASPHIAGYSFDGKLKGTAMIYHAFCRHFGLPESASLVELTPPVVDNQLRLVEGSDWQRLRALIGEVYDIEDDDRQLRKLGKQVRHHRVDLAKGFDSLRKHYPVRREFGNYRVLGAPKKGPLADTLAALGFKRANSID</sequence>
<evidence type="ECO:0000313" key="8">
    <source>
        <dbReference type="EMBL" id="MDO3380579.1"/>
    </source>
</evidence>
<evidence type="ECO:0000256" key="3">
    <source>
        <dbReference type="ARBA" id="ARBA00023027"/>
    </source>
</evidence>
<evidence type="ECO:0000256" key="5">
    <source>
        <dbReference type="HAMAP-Rule" id="MF_01825"/>
    </source>
</evidence>
<feature type="binding site" evidence="5">
    <location>
        <position position="45"/>
    </location>
    <ligand>
        <name>substrate</name>
    </ligand>
</feature>
<comment type="subunit">
    <text evidence="5">Homodimer.</text>
</comment>
<evidence type="ECO:0000256" key="2">
    <source>
        <dbReference type="ARBA" id="ARBA00023002"/>
    </source>
</evidence>
<dbReference type="PANTHER" id="PTHR10996">
    <property type="entry name" value="2-HYDROXYACID DEHYDROGENASE-RELATED"/>
    <property type="match status" value="1"/>
</dbReference>
<comment type="caution">
    <text evidence="5">Lacks conserved residue(s) required for the propagation of feature annotation.</text>
</comment>
<proteinExistence type="inferred from homology"/>
<dbReference type="EMBL" id="JAULRT010000015">
    <property type="protein sequence ID" value="MDO3380579.1"/>
    <property type="molecule type" value="Genomic_DNA"/>
</dbReference>
<dbReference type="InterPro" id="IPR024531">
    <property type="entry name" value="Erythronate-4-P_DHase_dimer"/>
</dbReference>
<comment type="similarity">
    <text evidence="5">Belongs to the D-isomer specific 2-hydroxyacid dehydrogenase family. PdxB subfamily.</text>
</comment>
<name>A0ABT8T8X5_9GAMM</name>
<evidence type="ECO:0000259" key="7">
    <source>
        <dbReference type="Pfam" id="PF11890"/>
    </source>
</evidence>
<accession>A0ABT8T8X5</accession>
<dbReference type="PANTHER" id="PTHR10996:SF178">
    <property type="entry name" value="2-HYDROXYACID DEHYDROGENASE YGL185C-RELATED"/>
    <property type="match status" value="1"/>
</dbReference>
<dbReference type="Gene3D" id="3.30.1370.170">
    <property type="match status" value="1"/>
</dbReference>
<dbReference type="Pfam" id="PF11890">
    <property type="entry name" value="DUF3410"/>
    <property type="match status" value="1"/>
</dbReference>
<dbReference type="InterPro" id="IPR036291">
    <property type="entry name" value="NAD(P)-bd_dom_sf"/>
</dbReference>
<evidence type="ECO:0000256" key="4">
    <source>
        <dbReference type="ARBA" id="ARBA00023096"/>
    </source>
</evidence>
<dbReference type="RefSeq" id="WP_302710703.1">
    <property type="nucleotide sequence ID" value="NZ_JAULRT010000015.1"/>
</dbReference>
<comment type="caution">
    <text evidence="8">The sequence shown here is derived from an EMBL/GenBank/DDBJ whole genome shotgun (WGS) entry which is preliminary data.</text>
</comment>
<reference evidence="8" key="1">
    <citation type="submission" date="2023-07" db="EMBL/GenBank/DDBJ databases">
        <title>Gilvimarinus algae sp. nov., isolated from the surface of Kelp.</title>
        <authorList>
            <person name="Sun Y.Y."/>
            <person name="Gong Y."/>
            <person name="Du Z.J."/>
        </authorList>
    </citation>
    <scope>NUCLEOTIDE SEQUENCE</scope>
    <source>
        <strain evidence="8">SDUM040014</strain>
    </source>
</reference>
<dbReference type="InterPro" id="IPR006140">
    <property type="entry name" value="D-isomer_DH_NAD-bd"/>
</dbReference>
<feature type="active site" evidence="5">
    <location>
        <position position="231"/>
    </location>
</feature>
<feature type="binding site" evidence="5">
    <location>
        <position position="66"/>
    </location>
    <ligand>
        <name>substrate</name>
    </ligand>
</feature>
<comment type="catalytic activity">
    <reaction evidence="5">
        <text>4-phospho-D-erythronate + NAD(+) = (R)-3-hydroxy-2-oxo-4-phosphooxybutanoate + NADH + H(+)</text>
        <dbReference type="Rhea" id="RHEA:18829"/>
        <dbReference type="ChEBI" id="CHEBI:15378"/>
        <dbReference type="ChEBI" id="CHEBI:57540"/>
        <dbReference type="ChEBI" id="CHEBI:57945"/>
        <dbReference type="ChEBI" id="CHEBI:58538"/>
        <dbReference type="ChEBI" id="CHEBI:58766"/>
        <dbReference type="EC" id="1.1.1.290"/>
    </reaction>
</comment>
<dbReference type="SUPFAM" id="SSF52283">
    <property type="entry name" value="Formate/glycerate dehydrogenase catalytic domain-like"/>
    <property type="match status" value="1"/>
</dbReference>
<gene>
    <name evidence="5" type="primary">pdxB</name>
    <name evidence="8" type="ORF">QWI16_00225</name>
</gene>